<reference evidence="2" key="1">
    <citation type="submission" date="2021-06" db="EMBL/GenBank/DDBJ databases">
        <authorList>
            <person name="Kallberg Y."/>
            <person name="Tangrot J."/>
            <person name="Rosling A."/>
        </authorList>
    </citation>
    <scope>NUCLEOTIDE SEQUENCE</scope>
    <source>
        <strain evidence="2">87-6 pot B 2015</strain>
    </source>
</reference>
<organism evidence="2 3">
    <name type="scientific">Funneliformis mosseae</name>
    <name type="common">Endomycorrhizal fungus</name>
    <name type="synonym">Glomus mosseae</name>
    <dbReference type="NCBI Taxonomy" id="27381"/>
    <lineage>
        <taxon>Eukaryota</taxon>
        <taxon>Fungi</taxon>
        <taxon>Fungi incertae sedis</taxon>
        <taxon>Mucoromycota</taxon>
        <taxon>Glomeromycotina</taxon>
        <taxon>Glomeromycetes</taxon>
        <taxon>Glomerales</taxon>
        <taxon>Glomeraceae</taxon>
        <taxon>Funneliformis</taxon>
    </lineage>
</organism>
<proteinExistence type="predicted"/>
<feature type="transmembrane region" description="Helical" evidence="1">
    <location>
        <begin position="32"/>
        <end position="49"/>
    </location>
</feature>
<keyword evidence="1" id="KW-0812">Transmembrane</keyword>
<keyword evidence="1" id="KW-0472">Membrane</keyword>
<comment type="caution">
    <text evidence="2">The sequence shown here is derived from an EMBL/GenBank/DDBJ whole genome shotgun (WGS) entry which is preliminary data.</text>
</comment>
<evidence type="ECO:0000313" key="2">
    <source>
        <dbReference type="EMBL" id="CAG8711869.1"/>
    </source>
</evidence>
<dbReference type="AlphaFoldDB" id="A0A9N9HY37"/>
<feature type="non-terminal residue" evidence="2">
    <location>
        <position position="1"/>
    </location>
</feature>
<dbReference type="EMBL" id="CAJVPP010010796">
    <property type="protein sequence ID" value="CAG8711869.1"/>
    <property type="molecule type" value="Genomic_DNA"/>
</dbReference>
<protein>
    <submittedName>
        <fullName evidence="2">4416_t:CDS:1</fullName>
    </submittedName>
</protein>
<evidence type="ECO:0000256" key="1">
    <source>
        <dbReference type="SAM" id="Phobius"/>
    </source>
</evidence>
<evidence type="ECO:0000313" key="3">
    <source>
        <dbReference type="Proteomes" id="UP000789375"/>
    </source>
</evidence>
<accession>A0A9N9HY37</accession>
<dbReference type="Proteomes" id="UP000789375">
    <property type="component" value="Unassembled WGS sequence"/>
</dbReference>
<keyword evidence="3" id="KW-1185">Reference proteome</keyword>
<gene>
    <name evidence="2" type="ORF">FMOSSE_LOCUS14379</name>
</gene>
<sequence length="65" mass="7729">LKDLMLDDNDLKIIRKQKIASYAFLQINKEKLYTYEMLGGLVLVLADFTKKVKKKKLKYTRHIEL</sequence>
<keyword evidence="1" id="KW-1133">Transmembrane helix</keyword>
<name>A0A9N9HY37_FUNMO</name>